<organism evidence="3 4">
    <name type="scientific">Albidovulum denitrificans</name>
    <dbReference type="NCBI Taxonomy" id="404881"/>
    <lineage>
        <taxon>Bacteria</taxon>
        <taxon>Pseudomonadati</taxon>
        <taxon>Pseudomonadota</taxon>
        <taxon>Alphaproteobacteria</taxon>
        <taxon>Rhodobacterales</taxon>
        <taxon>Paracoccaceae</taxon>
        <taxon>Albidovulum</taxon>
    </lineage>
</organism>
<dbReference type="OrthoDB" id="7165334at2"/>
<keyword evidence="1" id="KW-0472">Membrane</keyword>
<dbReference type="AlphaFoldDB" id="A0A2S8S3M3"/>
<reference evidence="3 4" key="1">
    <citation type="submission" date="2018-02" db="EMBL/GenBank/DDBJ databases">
        <title>Genomic Encyclopedia of Archaeal and Bacterial Type Strains, Phase II (KMG-II): from individual species to whole genera.</title>
        <authorList>
            <person name="Goeker M."/>
        </authorList>
    </citation>
    <scope>NUCLEOTIDE SEQUENCE [LARGE SCALE GENOMIC DNA]</scope>
    <source>
        <strain evidence="3 4">DSM 18921</strain>
    </source>
</reference>
<comment type="caution">
    <text evidence="3">The sequence shown here is derived from an EMBL/GenBank/DDBJ whole genome shotgun (WGS) entry which is preliminary data.</text>
</comment>
<evidence type="ECO:0000256" key="1">
    <source>
        <dbReference type="SAM" id="Phobius"/>
    </source>
</evidence>
<keyword evidence="1" id="KW-0812">Transmembrane</keyword>
<feature type="domain" description="EamA" evidence="2">
    <location>
        <begin position="151"/>
        <end position="275"/>
    </location>
</feature>
<feature type="transmembrane region" description="Helical" evidence="1">
    <location>
        <begin position="179"/>
        <end position="199"/>
    </location>
</feature>
<keyword evidence="4" id="KW-1185">Reference proteome</keyword>
<dbReference type="PANTHER" id="PTHR22911">
    <property type="entry name" value="ACYL-MALONYL CONDENSING ENZYME-RELATED"/>
    <property type="match status" value="1"/>
</dbReference>
<dbReference type="RefSeq" id="WP_105516131.1">
    <property type="nucleotide sequence ID" value="NZ_PVEP01000010.1"/>
</dbReference>
<feature type="transmembrane region" description="Helical" evidence="1">
    <location>
        <begin position="127"/>
        <end position="145"/>
    </location>
</feature>
<dbReference type="EMBL" id="PVEP01000010">
    <property type="protein sequence ID" value="PQV55338.1"/>
    <property type="molecule type" value="Genomic_DNA"/>
</dbReference>
<dbReference type="SUPFAM" id="SSF103481">
    <property type="entry name" value="Multidrug resistance efflux transporter EmrE"/>
    <property type="match status" value="2"/>
</dbReference>
<accession>A0A2S8S3M3</accession>
<feature type="transmembrane region" description="Helical" evidence="1">
    <location>
        <begin position="97"/>
        <end position="118"/>
    </location>
</feature>
<dbReference type="InterPro" id="IPR037185">
    <property type="entry name" value="EmrE-like"/>
</dbReference>
<dbReference type="Proteomes" id="UP000238338">
    <property type="component" value="Unassembled WGS sequence"/>
</dbReference>
<feature type="transmembrane region" description="Helical" evidence="1">
    <location>
        <begin position="151"/>
        <end position="167"/>
    </location>
</feature>
<dbReference type="Pfam" id="PF00892">
    <property type="entry name" value="EamA"/>
    <property type="match status" value="2"/>
</dbReference>
<evidence type="ECO:0000259" key="2">
    <source>
        <dbReference type="Pfam" id="PF00892"/>
    </source>
</evidence>
<evidence type="ECO:0000313" key="3">
    <source>
        <dbReference type="EMBL" id="PQV55338.1"/>
    </source>
</evidence>
<feature type="domain" description="EamA" evidence="2">
    <location>
        <begin position="9"/>
        <end position="141"/>
    </location>
</feature>
<feature type="transmembrane region" description="Helical" evidence="1">
    <location>
        <begin position="211"/>
        <end position="229"/>
    </location>
</feature>
<dbReference type="GO" id="GO:0016020">
    <property type="term" value="C:membrane"/>
    <property type="evidence" value="ECO:0007669"/>
    <property type="project" value="InterPro"/>
</dbReference>
<evidence type="ECO:0000313" key="4">
    <source>
        <dbReference type="Proteomes" id="UP000238338"/>
    </source>
</evidence>
<feature type="transmembrane region" description="Helical" evidence="1">
    <location>
        <begin position="40"/>
        <end position="59"/>
    </location>
</feature>
<sequence length="302" mass="32275">MTLSDNARGSLWMGIAMGAFTLNDACMKAVTETMPLYQAMFLRGVLTTVLIAAIGIRAGTLRFDWAPSDRFWMALRTVGEVGGTVTFLTALRHMPLANLSAILQSLPLAVTLAAALLMREAVGWRRLVAILVGFGGVLLIVRPGTEGFDRWSLLGLVSVAFVVLRDLSTRRMSSDLTSVTVAFSAAASVAVTALAVLPFSGWAPVRGAEMGLIAGASAFLVAGYILIVMAMRVGDIALVAPFRYTSLIFAVVLGWAIFGQFPDAFTLLGGAIVIATGIYTFHRERVRGQKLAQPVKAPLRLR</sequence>
<dbReference type="InterPro" id="IPR000620">
    <property type="entry name" value="EamA_dom"/>
</dbReference>
<dbReference type="PANTHER" id="PTHR22911:SF135">
    <property type="entry name" value="BLR4310 PROTEIN"/>
    <property type="match status" value="1"/>
</dbReference>
<proteinExistence type="predicted"/>
<gene>
    <name evidence="3" type="ORF">LX70_03591</name>
</gene>
<name>A0A2S8S3M3_9RHOB</name>
<feature type="transmembrane region" description="Helical" evidence="1">
    <location>
        <begin position="264"/>
        <end position="281"/>
    </location>
</feature>
<feature type="transmembrane region" description="Helical" evidence="1">
    <location>
        <begin position="236"/>
        <end position="258"/>
    </location>
</feature>
<keyword evidence="1" id="KW-1133">Transmembrane helix</keyword>
<protein>
    <submittedName>
        <fullName evidence="3">Drug/metabolite transporter (DMT)-like permease</fullName>
    </submittedName>
</protein>